<dbReference type="AlphaFoldDB" id="A0A4U1BRC6"/>
<accession>A0A4U1BRC6</accession>
<dbReference type="PANTHER" id="PTHR43861">
    <property type="entry name" value="TRANS-ACONITATE 2-METHYLTRANSFERASE-RELATED"/>
    <property type="match status" value="1"/>
</dbReference>
<comment type="similarity">
    <text evidence="3">Belongs to the class I-like SAM-binding methyltransferase superfamily. Cx-SAM synthase family.</text>
</comment>
<dbReference type="InterPro" id="IPR005271">
    <property type="entry name" value="CmoA"/>
</dbReference>
<feature type="binding site" evidence="3 4">
    <location>
        <position position="46"/>
    </location>
    <ligand>
        <name>S-adenosyl-L-methionine</name>
        <dbReference type="ChEBI" id="CHEBI:59789"/>
    </ligand>
</feature>
<dbReference type="EMBL" id="SWCJ01000002">
    <property type="protein sequence ID" value="TKB57617.1"/>
    <property type="molecule type" value="Genomic_DNA"/>
</dbReference>
<dbReference type="PIRSF" id="PIRSF006325">
    <property type="entry name" value="MeTrfase_bac"/>
    <property type="match status" value="1"/>
</dbReference>
<dbReference type="Proteomes" id="UP000305675">
    <property type="component" value="Unassembled WGS sequence"/>
</dbReference>
<dbReference type="Gene3D" id="3.40.50.150">
    <property type="entry name" value="Vaccinia Virus protein VP39"/>
    <property type="match status" value="1"/>
</dbReference>
<dbReference type="InterPro" id="IPR041698">
    <property type="entry name" value="Methyltransf_25"/>
</dbReference>
<dbReference type="PANTHER" id="PTHR43861:SF2">
    <property type="entry name" value="CARBOXY-S-ADENOSYL-L-METHIONINE SYNTHASE"/>
    <property type="match status" value="1"/>
</dbReference>
<evidence type="ECO:0000313" key="6">
    <source>
        <dbReference type="EMBL" id="TKB57617.1"/>
    </source>
</evidence>
<organism evidence="6 7">
    <name type="scientific">Ferrimonas aestuarii</name>
    <dbReference type="NCBI Taxonomy" id="2569539"/>
    <lineage>
        <taxon>Bacteria</taxon>
        <taxon>Pseudomonadati</taxon>
        <taxon>Pseudomonadota</taxon>
        <taxon>Gammaproteobacteria</taxon>
        <taxon>Alteromonadales</taxon>
        <taxon>Ferrimonadaceae</taxon>
        <taxon>Ferrimonas</taxon>
    </lineage>
</organism>
<comment type="function">
    <text evidence="3">Catalyzes the conversion of S-adenosyl-L-methionine (SAM) to carboxy-S-adenosyl-L-methionine (Cx-SAM).</text>
</comment>
<feature type="binding site" evidence="3 4">
    <location>
        <begin position="71"/>
        <end position="73"/>
    </location>
    <ligand>
        <name>S-adenosyl-L-methionine</name>
        <dbReference type="ChEBI" id="CHEBI:59789"/>
    </ligand>
</feature>
<proteinExistence type="inferred from homology"/>
<dbReference type="OrthoDB" id="9779941at2"/>
<dbReference type="HAMAP" id="MF_01589">
    <property type="entry name" value="Cx_SAM_synthase"/>
    <property type="match status" value="1"/>
</dbReference>
<comment type="caution">
    <text evidence="6">The sequence shown here is derived from an EMBL/GenBank/DDBJ whole genome shotgun (WGS) entry which is preliminary data.</text>
</comment>
<sequence length="249" mass="28004">MRRDPVTMPNQDKIFATPQQDIQDFSFNEQVVSVFPDMISRSIPGYGAIVDGIGNICQRVAKPNTQLYDLGCSLGAATLSMRRHLSDQGCRIIAVDNSQAMIKRAQEHLNAFVSPTPVELVCGDIRDVEINNASMVVLNFTLQFLPPEDRASLIAKIYKGLVLGGVLIVSEKLRFEGDKLHKLIDDMHLDFKRANGYSELEISQKRTALENVMKPDSKQQHYQRFAQAGFTEYSSWFQSLNFTSLMAIK</sequence>
<comment type="catalytic activity">
    <reaction evidence="3">
        <text>prephenate + S-adenosyl-L-methionine = carboxy-S-adenosyl-L-methionine + 3-phenylpyruvate + H2O</text>
        <dbReference type="Rhea" id="RHEA:51692"/>
        <dbReference type="ChEBI" id="CHEBI:15377"/>
        <dbReference type="ChEBI" id="CHEBI:18005"/>
        <dbReference type="ChEBI" id="CHEBI:29934"/>
        <dbReference type="ChEBI" id="CHEBI:59789"/>
        <dbReference type="ChEBI" id="CHEBI:134278"/>
    </reaction>
</comment>
<reference evidence="6 7" key="1">
    <citation type="submission" date="2019-04" db="EMBL/GenBank/DDBJ databases">
        <authorList>
            <person name="Hwang J.C."/>
        </authorList>
    </citation>
    <scope>NUCLEOTIDE SEQUENCE [LARGE SCALE GENOMIC DNA]</scope>
    <source>
        <strain evidence="6 7">IMCC35002</strain>
    </source>
</reference>
<evidence type="ECO:0000256" key="4">
    <source>
        <dbReference type="PIRSR" id="PIRSR006325-1"/>
    </source>
</evidence>
<evidence type="ECO:0000259" key="5">
    <source>
        <dbReference type="Pfam" id="PF13649"/>
    </source>
</evidence>
<dbReference type="CDD" id="cd02440">
    <property type="entry name" value="AdoMet_MTases"/>
    <property type="match status" value="1"/>
</dbReference>
<dbReference type="SUPFAM" id="SSF53335">
    <property type="entry name" value="S-adenosyl-L-methionine-dependent methyltransferases"/>
    <property type="match status" value="1"/>
</dbReference>
<dbReference type="NCBIfam" id="TIGR00740">
    <property type="entry name" value="carboxy-S-adenosyl-L-methionine synthase CmoA"/>
    <property type="match status" value="1"/>
</dbReference>
<dbReference type="EC" id="2.1.3.-" evidence="3"/>
<feature type="binding site" evidence="3 4">
    <location>
        <begin position="96"/>
        <end position="97"/>
    </location>
    <ligand>
        <name>S-adenosyl-L-methionine</name>
        <dbReference type="ChEBI" id="CHEBI:59789"/>
    </ligand>
</feature>
<evidence type="ECO:0000256" key="1">
    <source>
        <dbReference type="ARBA" id="ARBA00022679"/>
    </source>
</evidence>
<dbReference type="GO" id="GO:0002098">
    <property type="term" value="P:tRNA wobble uridine modification"/>
    <property type="evidence" value="ECO:0007669"/>
    <property type="project" value="InterPro"/>
</dbReference>
<comment type="subunit">
    <text evidence="3">Homodimer.</text>
</comment>
<name>A0A4U1BRC6_9GAMM</name>
<feature type="domain" description="Methyltransferase" evidence="5">
    <location>
        <begin position="69"/>
        <end position="165"/>
    </location>
</feature>
<keyword evidence="2 3" id="KW-0949">S-adenosyl-L-methionine</keyword>
<feature type="binding site" evidence="3">
    <location>
        <position position="206"/>
    </location>
    <ligand>
        <name>S-adenosyl-L-methionine</name>
        <dbReference type="ChEBI" id="CHEBI:59789"/>
    </ligand>
</feature>
<keyword evidence="1 3" id="KW-0808">Transferase</keyword>
<keyword evidence="7" id="KW-1185">Reference proteome</keyword>
<dbReference type="Pfam" id="PF13649">
    <property type="entry name" value="Methyltransf_25"/>
    <property type="match status" value="1"/>
</dbReference>
<dbReference type="InterPro" id="IPR029063">
    <property type="entry name" value="SAM-dependent_MTases_sf"/>
</dbReference>
<evidence type="ECO:0000256" key="3">
    <source>
        <dbReference type="HAMAP-Rule" id="MF_01589"/>
    </source>
</evidence>
<evidence type="ECO:0000256" key="2">
    <source>
        <dbReference type="ARBA" id="ARBA00022691"/>
    </source>
</evidence>
<feature type="binding site" evidence="3 4">
    <location>
        <begin position="124"/>
        <end position="125"/>
    </location>
    <ligand>
        <name>S-adenosyl-L-methionine</name>
        <dbReference type="ChEBI" id="CHEBI:59789"/>
    </ligand>
</feature>
<dbReference type="NCBIfam" id="NF011995">
    <property type="entry name" value="PRK15451.1"/>
    <property type="match status" value="1"/>
</dbReference>
<dbReference type="GO" id="GO:1904047">
    <property type="term" value="F:S-adenosyl-L-methionine binding"/>
    <property type="evidence" value="ECO:0007669"/>
    <property type="project" value="UniProtKB-UniRule"/>
</dbReference>
<dbReference type="GO" id="GO:0016743">
    <property type="term" value="F:carboxyl- or carbamoyltransferase activity"/>
    <property type="evidence" value="ECO:0007669"/>
    <property type="project" value="UniProtKB-UniRule"/>
</dbReference>
<protein>
    <recommendedName>
        <fullName evidence="3">Carboxy-S-adenosyl-L-methionine synthase</fullName>
        <shortName evidence="3">Cx-SAM synthase</shortName>
        <ecNumber evidence="3">2.1.3.-</ecNumber>
    </recommendedName>
</protein>
<evidence type="ECO:0000313" key="7">
    <source>
        <dbReference type="Proteomes" id="UP000305675"/>
    </source>
</evidence>
<feature type="binding site" evidence="3 4">
    <location>
        <position position="139"/>
    </location>
    <ligand>
        <name>S-adenosyl-L-methionine</name>
        <dbReference type="ChEBI" id="CHEBI:59789"/>
    </ligand>
</feature>
<gene>
    <name evidence="3 6" type="primary">cmoA</name>
    <name evidence="6" type="ORF">FCL42_04910</name>
</gene>